<name>A0A9N7Z7B7_PLEPL</name>
<gene>
    <name evidence="1" type="ORF">PLEPLA_LOCUS41675</name>
</gene>
<proteinExistence type="predicted"/>
<keyword evidence="2" id="KW-1185">Reference proteome</keyword>
<accession>A0A9N7Z7B7</accession>
<organism evidence="1 2">
    <name type="scientific">Pleuronectes platessa</name>
    <name type="common">European plaice</name>
    <dbReference type="NCBI Taxonomy" id="8262"/>
    <lineage>
        <taxon>Eukaryota</taxon>
        <taxon>Metazoa</taxon>
        <taxon>Chordata</taxon>
        <taxon>Craniata</taxon>
        <taxon>Vertebrata</taxon>
        <taxon>Euteleostomi</taxon>
        <taxon>Actinopterygii</taxon>
        <taxon>Neopterygii</taxon>
        <taxon>Teleostei</taxon>
        <taxon>Neoteleostei</taxon>
        <taxon>Acanthomorphata</taxon>
        <taxon>Carangaria</taxon>
        <taxon>Pleuronectiformes</taxon>
        <taxon>Pleuronectoidei</taxon>
        <taxon>Pleuronectidae</taxon>
        <taxon>Pleuronectes</taxon>
    </lineage>
</organism>
<protein>
    <submittedName>
        <fullName evidence="1">Uncharacterized protein</fullName>
    </submittedName>
</protein>
<comment type="caution">
    <text evidence="1">The sequence shown here is derived from an EMBL/GenBank/DDBJ whole genome shotgun (WGS) entry which is preliminary data.</text>
</comment>
<dbReference type="Proteomes" id="UP001153269">
    <property type="component" value="Unassembled WGS sequence"/>
</dbReference>
<evidence type="ECO:0000313" key="2">
    <source>
        <dbReference type="Proteomes" id="UP001153269"/>
    </source>
</evidence>
<reference evidence="1" key="1">
    <citation type="submission" date="2020-03" db="EMBL/GenBank/DDBJ databases">
        <authorList>
            <person name="Weist P."/>
        </authorList>
    </citation>
    <scope>NUCLEOTIDE SEQUENCE</scope>
</reference>
<dbReference type="AlphaFoldDB" id="A0A9N7Z7B7"/>
<dbReference type="EMBL" id="CADEAL010004192">
    <property type="protein sequence ID" value="CAB1453915.1"/>
    <property type="molecule type" value="Genomic_DNA"/>
</dbReference>
<evidence type="ECO:0000313" key="1">
    <source>
        <dbReference type="EMBL" id="CAB1453915.1"/>
    </source>
</evidence>
<sequence>MALCMVVEGRLEGCCPRLRGPDLGEESSSPPFVLLHRGEARANRGARRKKRERSQARHFALPSLPSSLHSLNLPSFQSLEECRFNYFSSVTRGVRRIKKLKGEEWKRGKARSSVHPRPTHCLLLLPTWGSPDLPD</sequence>